<protein>
    <recommendedName>
        <fullName evidence="3 5">Regulatory protein RecX</fullName>
    </recommendedName>
</protein>
<comment type="similarity">
    <text evidence="2 5">Belongs to the RecX family.</text>
</comment>
<evidence type="ECO:0000256" key="3">
    <source>
        <dbReference type="ARBA" id="ARBA00018111"/>
    </source>
</evidence>
<keyword evidence="4 5" id="KW-0963">Cytoplasm</keyword>
<sequence>MQITKIRPVNEKKVFIETDEKEGFCLYLGEVKKLGILCGMELSAEDYRHIREEILVKRAKKRALYLLNFGRKTEDQLKRKLIQDRYPKDVAREAVEYAKSFGYLDDAAFARDYIELNKDRKSKREMALALFQKGLSKEEIRQAMEEVYDQEDHVNAIRRILHQKGYDPREKDEKKRQKIIGYLARKGFSWREVQRQMELTEEETGSEW</sequence>
<evidence type="ECO:0000313" key="8">
    <source>
        <dbReference type="Proteomes" id="UP000434409"/>
    </source>
</evidence>
<dbReference type="RefSeq" id="WP_154475641.1">
    <property type="nucleotide sequence ID" value="NZ_JAXFXH010000019.1"/>
</dbReference>
<feature type="domain" description="RecX third three-helical" evidence="6">
    <location>
        <begin position="152"/>
        <end position="195"/>
    </location>
</feature>
<dbReference type="PANTHER" id="PTHR33602:SF1">
    <property type="entry name" value="REGULATORY PROTEIN RECX FAMILY PROTEIN"/>
    <property type="match status" value="1"/>
</dbReference>
<comment type="subcellular location">
    <subcellularLocation>
        <location evidence="1 5">Cytoplasm</location>
    </subcellularLocation>
</comment>
<dbReference type="GO" id="GO:0006282">
    <property type="term" value="P:regulation of DNA repair"/>
    <property type="evidence" value="ECO:0007669"/>
    <property type="project" value="UniProtKB-UniRule"/>
</dbReference>
<reference evidence="7 8" key="1">
    <citation type="submission" date="2019-08" db="EMBL/GenBank/DDBJ databases">
        <title>In-depth cultivation of the pig gut microbiome towards novel bacterial diversity and tailored functional studies.</title>
        <authorList>
            <person name="Wylensek D."/>
            <person name="Hitch T.C.A."/>
            <person name="Clavel T."/>
        </authorList>
    </citation>
    <scope>NUCLEOTIDE SEQUENCE [LARGE SCALE GENOMIC DNA]</scope>
    <source>
        <strain evidence="7 8">68-1-5</strain>
    </source>
</reference>
<dbReference type="InterPro" id="IPR003783">
    <property type="entry name" value="Regulatory_RecX"/>
</dbReference>
<dbReference type="Gene3D" id="1.10.10.10">
    <property type="entry name" value="Winged helix-like DNA-binding domain superfamily/Winged helix DNA-binding domain"/>
    <property type="match status" value="2"/>
</dbReference>
<dbReference type="InterPro" id="IPR036388">
    <property type="entry name" value="WH-like_DNA-bd_sf"/>
</dbReference>
<gene>
    <name evidence="5" type="primary">recX</name>
    <name evidence="7" type="ORF">FYJ34_01545</name>
</gene>
<name>A0A6N7URN8_9FIRM</name>
<dbReference type="InterPro" id="IPR053925">
    <property type="entry name" value="RecX_HTH_3rd"/>
</dbReference>
<organism evidence="7 8">
    <name type="scientific">Suipraeoptans intestinalis</name>
    <dbReference type="NCBI Taxonomy" id="2606628"/>
    <lineage>
        <taxon>Bacteria</taxon>
        <taxon>Bacillati</taxon>
        <taxon>Bacillota</taxon>
        <taxon>Clostridia</taxon>
        <taxon>Lachnospirales</taxon>
        <taxon>Lachnospiraceae</taxon>
        <taxon>Suipraeoptans</taxon>
    </lineage>
</organism>
<evidence type="ECO:0000313" key="7">
    <source>
        <dbReference type="EMBL" id="MSR92994.1"/>
    </source>
</evidence>
<accession>A0A6N7URN8</accession>
<evidence type="ECO:0000259" key="6">
    <source>
        <dbReference type="Pfam" id="PF21981"/>
    </source>
</evidence>
<evidence type="ECO:0000256" key="5">
    <source>
        <dbReference type="HAMAP-Rule" id="MF_01114"/>
    </source>
</evidence>
<comment type="caution">
    <text evidence="7">The sequence shown here is derived from an EMBL/GenBank/DDBJ whole genome shotgun (WGS) entry which is preliminary data.</text>
</comment>
<proteinExistence type="inferred from homology"/>
<evidence type="ECO:0000256" key="4">
    <source>
        <dbReference type="ARBA" id="ARBA00022490"/>
    </source>
</evidence>
<evidence type="ECO:0000256" key="2">
    <source>
        <dbReference type="ARBA" id="ARBA00009695"/>
    </source>
</evidence>
<evidence type="ECO:0000256" key="1">
    <source>
        <dbReference type="ARBA" id="ARBA00004496"/>
    </source>
</evidence>
<dbReference type="PANTHER" id="PTHR33602">
    <property type="entry name" value="REGULATORY PROTEIN RECX FAMILY PROTEIN"/>
    <property type="match status" value="1"/>
</dbReference>
<dbReference type="Pfam" id="PF21981">
    <property type="entry name" value="RecX_HTH3"/>
    <property type="match status" value="1"/>
</dbReference>
<dbReference type="HAMAP" id="MF_01114">
    <property type="entry name" value="RecX"/>
    <property type="match status" value="1"/>
</dbReference>
<dbReference type="Proteomes" id="UP000434409">
    <property type="component" value="Unassembled WGS sequence"/>
</dbReference>
<dbReference type="EMBL" id="VULY01000018">
    <property type="protein sequence ID" value="MSR92994.1"/>
    <property type="molecule type" value="Genomic_DNA"/>
</dbReference>
<dbReference type="AlphaFoldDB" id="A0A6N7URN8"/>
<dbReference type="GO" id="GO:0005737">
    <property type="term" value="C:cytoplasm"/>
    <property type="evidence" value="ECO:0007669"/>
    <property type="project" value="UniProtKB-SubCell"/>
</dbReference>
<comment type="function">
    <text evidence="5">Modulates RecA activity.</text>
</comment>
<keyword evidence="8" id="KW-1185">Reference proteome</keyword>